<proteinExistence type="predicted"/>
<protein>
    <submittedName>
        <fullName evidence="2">Uncharacterized protein</fullName>
    </submittedName>
</protein>
<dbReference type="RefSeq" id="WP_100254315.1">
    <property type="nucleotide sequence ID" value="NZ_CP024870.1"/>
</dbReference>
<name>A0A2K8KHM9_9MOLU</name>
<evidence type="ECO:0000313" key="3">
    <source>
        <dbReference type="Proteomes" id="UP000231179"/>
    </source>
</evidence>
<feature type="chain" id="PRO_5014920605" evidence="1">
    <location>
        <begin position="22"/>
        <end position="711"/>
    </location>
</feature>
<accession>A0A2K8KHM9</accession>
<gene>
    <name evidence="2" type="ORF">SCLAR_v1c04280</name>
</gene>
<sequence length="711" mass="82211">MLKKMLISLMATSLPSTTVISAINMNDVQTHYYENLKSDIINNSIKLEDSYYTEYDGQKFYSQDQLDGHIYQQSNIESVVTSSNPSKIVKDYENQVLDGDKVFDTDIETAKKVYRDAFGNVALTHQDALNTYTNPGLVKEKYSYDAQEWFSSAEEAKIYEKNNLDIYKSIFQLWGNNYYNAFNLEDMEKLILNFRNGISVNIKKNLEGGTLKTPYTFVGSESDGFSFIKAKLFNNFVNTYFSQVVKMEHQSMMVVQPTEKHELRIHFSSAPEQDIYYGEKGESFQLVFANKYDSNESMLNDFKNEAWWNKGSEGSYSIGRKYVYRNFKLINPTTGRVEDAVVKTVPNWSYGGGKNKYDFSKYNYSDKTTSVAKLYLDTNKSKYLGSLTNLPKRYSVNDLESGERQRLYDIWFESYFRNVLTKFYYKNSNGSTISNGANVTIKYADVINQKLIANADNSVYKDLYFTMNSGNGKNYSFLQSYFDFLPKKLELLNNPKNIDGVNLYELRPDYYVTKEDLEVFIPFEMGPDARVKYFQSTDNKLSDIEGKMLSNSKQEALEKAFINNARSLKKKYIAYDVFGNGVTSGDSEEDAIRTLQQKILTESKFVSIQEYQQWNLNYKIDFASVISDGRYVVYRIKDPNNLGKFIYYASLEKALASVKSSLRVSDKVVEKYTSCFLYNYKSQDGEIIPIIYFNYDVDYVANLISTNYLKH</sequence>
<evidence type="ECO:0000313" key="2">
    <source>
        <dbReference type="EMBL" id="ATX70752.1"/>
    </source>
</evidence>
<dbReference type="Proteomes" id="UP000231179">
    <property type="component" value="Chromosome"/>
</dbReference>
<keyword evidence="3" id="KW-1185">Reference proteome</keyword>
<reference evidence="2 3" key="1">
    <citation type="submission" date="2017-11" db="EMBL/GenBank/DDBJ databases">
        <title>Complete genome sequence of Spiroplasma clarkii CN-5 (DSM 19994).</title>
        <authorList>
            <person name="Tsai Y.-M."/>
            <person name="Chang A."/>
            <person name="Lo W.-S."/>
            <person name="Kuo C.-H."/>
        </authorList>
    </citation>
    <scope>NUCLEOTIDE SEQUENCE [LARGE SCALE GENOMIC DNA]</scope>
    <source>
        <strain evidence="2 3">CN-5</strain>
    </source>
</reference>
<organism evidence="2 3">
    <name type="scientific">Spiroplasma clarkii</name>
    <dbReference type="NCBI Taxonomy" id="2139"/>
    <lineage>
        <taxon>Bacteria</taxon>
        <taxon>Bacillati</taxon>
        <taxon>Mycoplasmatota</taxon>
        <taxon>Mollicutes</taxon>
        <taxon>Entomoplasmatales</taxon>
        <taxon>Spiroplasmataceae</taxon>
        <taxon>Spiroplasma</taxon>
    </lineage>
</organism>
<feature type="signal peptide" evidence="1">
    <location>
        <begin position="1"/>
        <end position="21"/>
    </location>
</feature>
<dbReference type="EMBL" id="CP024870">
    <property type="protein sequence ID" value="ATX70752.1"/>
    <property type="molecule type" value="Genomic_DNA"/>
</dbReference>
<keyword evidence="1" id="KW-0732">Signal</keyword>
<evidence type="ECO:0000256" key="1">
    <source>
        <dbReference type="SAM" id="SignalP"/>
    </source>
</evidence>
<dbReference type="AlphaFoldDB" id="A0A2K8KHM9"/>